<comment type="caution">
    <text evidence="11">The sequence shown here is derived from an EMBL/GenBank/DDBJ whole genome shotgun (WGS) entry which is preliminary data.</text>
</comment>
<name>A0ABT2GZS7_9MICO</name>
<evidence type="ECO:0000256" key="9">
    <source>
        <dbReference type="SAM" id="MobiDB-lite"/>
    </source>
</evidence>
<evidence type="ECO:0000256" key="8">
    <source>
        <dbReference type="ARBA" id="ARBA00048109"/>
    </source>
</evidence>
<feature type="chain" id="PRO_5047450941" description="Acyl-CoA:diacylglycerol acyltransferase" evidence="10">
    <location>
        <begin position="23"/>
        <end position="349"/>
    </location>
</feature>
<dbReference type="InterPro" id="IPR029058">
    <property type="entry name" value="AB_hydrolase_fold"/>
</dbReference>
<feature type="region of interest" description="Disordered" evidence="9">
    <location>
        <begin position="309"/>
        <end position="332"/>
    </location>
</feature>
<dbReference type="InterPro" id="IPR000801">
    <property type="entry name" value="Esterase-like"/>
</dbReference>
<dbReference type="Proteomes" id="UP001165586">
    <property type="component" value="Unassembled WGS sequence"/>
</dbReference>
<evidence type="ECO:0000256" key="10">
    <source>
        <dbReference type="SAM" id="SignalP"/>
    </source>
</evidence>
<keyword evidence="5" id="KW-0808">Transferase</keyword>
<dbReference type="SUPFAM" id="SSF53474">
    <property type="entry name" value="alpha/beta-Hydrolases"/>
    <property type="match status" value="1"/>
</dbReference>
<dbReference type="PANTHER" id="PTHR48098:SF1">
    <property type="entry name" value="DIACYLGLYCEROL ACYLTRANSFERASE_MYCOLYLTRANSFERASE AG85A"/>
    <property type="match status" value="1"/>
</dbReference>
<dbReference type="EC" id="2.3.1.20" evidence="4"/>
<dbReference type="InterPro" id="IPR006311">
    <property type="entry name" value="TAT_signal"/>
</dbReference>
<dbReference type="Pfam" id="PF00756">
    <property type="entry name" value="Esterase"/>
    <property type="match status" value="1"/>
</dbReference>
<comment type="catalytic activity">
    <reaction evidence="1">
        <text>2 alpha,alpha'-trehalose 6-mycolate = alpha,alpha'-trehalose 6,6'-bismycolate + alpha,alpha-trehalose</text>
        <dbReference type="Rhea" id="RHEA:23472"/>
        <dbReference type="ChEBI" id="CHEBI:16551"/>
        <dbReference type="ChEBI" id="CHEBI:18195"/>
        <dbReference type="ChEBI" id="CHEBI:18234"/>
        <dbReference type="EC" id="2.3.1.122"/>
    </reaction>
</comment>
<comment type="similarity">
    <text evidence="2">Belongs to the mycobacterial A85 antigen family.</text>
</comment>
<dbReference type="InterPro" id="IPR050583">
    <property type="entry name" value="Mycobacterial_A85_antigen"/>
</dbReference>
<feature type="signal peptide" evidence="10">
    <location>
        <begin position="1"/>
        <end position="22"/>
    </location>
</feature>
<evidence type="ECO:0000256" key="4">
    <source>
        <dbReference type="ARBA" id="ARBA00013244"/>
    </source>
</evidence>
<evidence type="ECO:0000256" key="6">
    <source>
        <dbReference type="ARBA" id="ARBA00023315"/>
    </source>
</evidence>
<keyword evidence="12" id="KW-1185">Reference proteome</keyword>
<accession>A0ABT2GZS7</accession>
<keyword evidence="10" id="KW-0732">Signal</keyword>
<dbReference type="EMBL" id="JANLCJ010000001">
    <property type="protein sequence ID" value="MCS5732807.1"/>
    <property type="molecule type" value="Genomic_DNA"/>
</dbReference>
<organism evidence="11 12">
    <name type="scientific">Herbiconiux daphne</name>
    <dbReference type="NCBI Taxonomy" id="2970914"/>
    <lineage>
        <taxon>Bacteria</taxon>
        <taxon>Bacillati</taxon>
        <taxon>Actinomycetota</taxon>
        <taxon>Actinomycetes</taxon>
        <taxon>Micrococcales</taxon>
        <taxon>Microbacteriaceae</taxon>
        <taxon>Herbiconiux</taxon>
    </lineage>
</organism>
<dbReference type="Gene3D" id="3.40.50.1820">
    <property type="entry name" value="alpha/beta hydrolase"/>
    <property type="match status" value="1"/>
</dbReference>
<evidence type="ECO:0000256" key="2">
    <source>
        <dbReference type="ARBA" id="ARBA00005874"/>
    </source>
</evidence>
<evidence type="ECO:0000313" key="12">
    <source>
        <dbReference type="Proteomes" id="UP001165586"/>
    </source>
</evidence>
<dbReference type="RefSeq" id="WP_259537462.1">
    <property type="nucleotide sequence ID" value="NZ_JANLCJ010000001.1"/>
</dbReference>
<dbReference type="PROSITE" id="PS51318">
    <property type="entry name" value="TAT"/>
    <property type="match status" value="1"/>
</dbReference>
<sequence>MMWRRMAAVAATAALAAAAALAGGMAASAAPAPASQLVPGQVESAAIGGPIDYTVYLPAGFDAEAATRYPSVYLLHGRGDSQTAWQQVAGDLDELIADGSIPPMIVVMPDAPWSDRGNYYVDSLYTGTAPGTSPGAAVETAFTTDLIDHIDQSYPTIDDRAARVIGGYSMGGAGALRYATAHQDLFSSALVLSPAVYVPTTPVDSSTREFGAYGVGDSLYDESRYQQLSYPAGFAAFDPAQPVHLFIAVGDDEYVNPNPEDAVHDLDYEAATLYNQAKRVPGITAELPSTTAVTTGACGSGASVRACRTSRRISRPNPSNPSPACRPAPPATTSRAVCWATPTAAPCRP</sequence>
<evidence type="ECO:0000256" key="7">
    <source>
        <dbReference type="ARBA" id="ARBA00032572"/>
    </source>
</evidence>
<proteinExistence type="inferred from homology"/>
<keyword evidence="6" id="KW-0012">Acyltransferase</keyword>
<reference evidence="11" key="1">
    <citation type="submission" date="2022-08" db="EMBL/GenBank/DDBJ databases">
        <authorList>
            <person name="Deng Y."/>
            <person name="Han X.-F."/>
            <person name="Zhang Y.-Q."/>
        </authorList>
    </citation>
    <scope>NUCLEOTIDE SEQUENCE</scope>
    <source>
        <strain evidence="11">CPCC 203386</strain>
    </source>
</reference>
<gene>
    <name evidence="11" type="ORF">N1032_03500</name>
</gene>
<protein>
    <recommendedName>
        <fullName evidence="7">Acyl-CoA:diacylglycerol acyltransferase</fullName>
        <ecNumber evidence="3">2.3.1.122</ecNumber>
        <ecNumber evidence="4">2.3.1.20</ecNumber>
    </recommendedName>
</protein>
<evidence type="ECO:0000256" key="5">
    <source>
        <dbReference type="ARBA" id="ARBA00022679"/>
    </source>
</evidence>
<feature type="compositionally biased region" description="Pro residues" evidence="9">
    <location>
        <begin position="318"/>
        <end position="330"/>
    </location>
</feature>
<dbReference type="EC" id="2.3.1.122" evidence="3"/>
<evidence type="ECO:0000313" key="11">
    <source>
        <dbReference type="EMBL" id="MCS5732807.1"/>
    </source>
</evidence>
<dbReference type="PANTHER" id="PTHR48098">
    <property type="entry name" value="ENTEROCHELIN ESTERASE-RELATED"/>
    <property type="match status" value="1"/>
</dbReference>
<evidence type="ECO:0000256" key="3">
    <source>
        <dbReference type="ARBA" id="ARBA00012820"/>
    </source>
</evidence>
<comment type="catalytic activity">
    <reaction evidence="8">
        <text>an acyl-CoA + a 1,2-diacyl-sn-glycerol = a triacyl-sn-glycerol + CoA</text>
        <dbReference type="Rhea" id="RHEA:10868"/>
        <dbReference type="ChEBI" id="CHEBI:17815"/>
        <dbReference type="ChEBI" id="CHEBI:57287"/>
        <dbReference type="ChEBI" id="CHEBI:58342"/>
        <dbReference type="ChEBI" id="CHEBI:64615"/>
        <dbReference type="EC" id="2.3.1.20"/>
    </reaction>
</comment>
<evidence type="ECO:0000256" key="1">
    <source>
        <dbReference type="ARBA" id="ARBA00000697"/>
    </source>
</evidence>